<gene>
    <name evidence="1" type="ORF">CDQ91_02440</name>
</gene>
<proteinExistence type="predicted"/>
<evidence type="ECO:0000313" key="2">
    <source>
        <dbReference type="Proteomes" id="UP000197097"/>
    </source>
</evidence>
<dbReference type="EMBL" id="NISJ01000001">
    <property type="protein sequence ID" value="OWR01283.1"/>
    <property type="molecule type" value="Genomic_DNA"/>
</dbReference>
<evidence type="ECO:0000313" key="1">
    <source>
        <dbReference type="EMBL" id="OWR01283.1"/>
    </source>
</evidence>
<sequence length="75" mass="8489">MGHQRAQQREATISRADDFKTLFSNIAIDNEDTIALRYGEVTRACNLQFRDTDSRTANSLQVGSYVWIGVQKGPR</sequence>
<dbReference type="Proteomes" id="UP000197097">
    <property type="component" value="Unassembled WGS sequence"/>
</dbReference>
<protein>
    <submittedName>
        <fullName evidence="1">Uncharacterized protein</fullName>
    </submittedName>
</protein>
<name>A0A246K5M7_9SPHN</name>
<accession>A0A246K5M7</accession>
<comment type="caution">
    <text evidence="1">The sequence shown here is derived from an EMBL/GenBank/DDBJ whole genome shotgun (WGS) entry which is preliminary data.</text>
</comment>
<reference evidence="1 2" key="1">
    <citation type="journal article" date="2002" name="Int. J. Syst. Evol. Microbiol.">
        <title>Sphingopyxis witflariensis sp. nov., isolated from activated sludge.</title>
        <authorList>
            <person name="Kampfer P."/>
            <person name="Witzenberger R."/>
            <person name="Denner E.B."/>
            <person name="Busse H.J."/>
            <person name="Neef A."/>
        </authorList>
    </citation>
    <scope>NUCLEOTIDE SEQUENCE [LARGE SCALE GENOMIC DNA]</scope>
    <source>
        <strain evidence="1 2">DSM 14551</strain>
    </source>
</reference>
<dbReference type="AlphaFoldDB" id="A0A246K5M7"/>
<organism evidence="1 2">
    <name type="scientific">Sphingopyxis witflariensis</name>
    <dbReference type="NCBI Taxonomy" id="173675"/>
    <lineage>
        <taxon>Bacteria</taxon>
        <taxon>Pseudomonadati</taxon>
        <taxon>Pseudomonadota</taxon>
        <taxon>Alphaproteobacteria</taxon>
        <taxon>Sphingomonadales</taxon>
        <taxon>Sphingomonadaceae</taxon>
        <taxon>Sphingopyxis</taxon>
    </lineage>
</organism>
<dbReference type="Pfam" id="PF18144">
    <property type="entry name" value="SMODS"/>
    <property type="match status" value="1"/>
</dbReference>
<keyword evidence="2" id="KW-1185">Reference proteome</keyword>